<dbReference type="InterPro" id="IPR002110">
    <property type="entry name" value="Ankyrin_rpt"/>
</dbReference>
<feature type="repeat" description="ANK" evidence="3">
    <location>
        <begin position="691"/>
        <end position="723"/>
    </location>
</feature>
<dbReference type="PANTHER" id="PTHR24123:SF33">
    <property type="entry name" value="PROTEIN HOS4"/>
    <property type="match status" value="1"/>
</dbReference>
<keyword evidence="5" id="KW-1185">Reference proteome</keyword>
<evidence type="ECO:0000256" key="2">
    <source>
        <dbReference type="ARBA" id="ARBA00023043"/>
    </source>
</evidence>
<dbReference type="Gene3D" id="1.25.40.20">
    <property type="entry name" value="Ankyrin repeat-containing domain"/>
    <property type="match status" value="4"/>
</dbReference>
<dbReference type="Pfam" id="PF13637">
    <property type="entry name" value="Ank_4"/>
    <property type="match status" value="1"/>
</dbReference>
<dbReference type="PANTHER" id="PTHR24123">
    <property type="entry name" value="ANKYRIN REPEAT-CONTAINING"/>
    <property type="match status" value="1"/>
</dbReference>
<dbReference type="Proteomes" id="UP001642484">
    <property type="component" value="Unassembled WGS sequence"/>
</dbReference>
<dbReference type="SMART" id="SM00248">
    <property type="entry name" value="ANK"/>
    <property type="match status" value="8"/>
</dbReference>
<organism evidence="4 5">
    <name type="scientific">Durusdinium trenchii</name>
    <dbReference type="NCBI Taxonomy" id="1381693"/>
    <lineage>
        <taxon>Eukaryota</taxon>
        <taxon>Sar</taxon>
        <taxon>Alveolata</taxon>
        <taxon>Dinophyceae</taxon>
        <taxon>Suessiales</taxon>
        <taxon>Symbiodiniaceae</taxon>
        <taxon>Durusdinium</taxon>
    </lineage>
</organism>
<dbReference type="EMBL" id="CAXAMN010018890">
    <property type="protein sequence ID" value="CAK9053227.1"/>
    <property type="molecule type" value="Genomic_DNA"/>
</dbReference>
<feature type="repeat" description="ANK" evidence="3">
    <location>
        <begin position="559"/>
        <end position="591"/>
    </location>
</feature>
<gene>
    <name evidence="4" type="ORF">CCMP2556_LOCUS26761</name>
</gene>
<name>A0ABP0MQW8_9DINO</name>
<evidence type="ECO:0000256" key="1">
    <source>
        <dbReference type="ARBA" id="ARBA00022737"/>
    </source>
</evidence>
<dbReference type="InterPro" id="IPR051165">
    <property type="entry name" value="Multifunctional_ANK_Repeat"/>
</dbReference>
<dbReference type="SUPFAM" id="SSF48403">
    <property type="entry name" value="Ankyrin repeat"/>
    <property type="match status" value="1"/>
</dbReference>
<dbReference type="PROSITE" id="PS00018">
    <property type="entry name" value="EF_HAND_1"/>
    <property type="match status" value="1"/>
</dbReference>
<comment type="caution">
    <text evidence="4">The sequence shown here is derived from an EMBL/GenBank/DDBJ whole genome shotgun (WGS) entry which is preliminary data.</text>
</comment>
<evidence type="ECO:0000313" key="5">
    <source>
        <dbReference type="Proteomes" id="UP001642484"/>
    </source>
</evidence>
<sequence>MMATADSCQWDQWESELLQVSSELKQKLLDPHFVAMRCDLDGSGDLDVHELKQAAQVFGTFQSRQKDEERLQALMAGQPRISKERFAEIVAELNQSADFAKPLRTVPHSLRGMALGQLKRLETMFIKSGWLDQQCESFNQSHRMAIQEGKRFQQCPNLYAFDTFVVTPMSTPGHCAAREQDAQQTIPCATRASSFSELLNPYGLYVHSFVSHYWGHLFSSTVRALGLWANGHSQRLQVGHIESVVFWICLFALNQHDVTAEVGQNPRQGPFNAALAQAAAGAVMVLDEQINPFKRIWCLFEVSRLKDLQKPFELICDLGPFSELDSRASQSDAGATKMLQATCQALWEVSASKAQSSTEADKYRIWAETADRHWRSILEPRTVKEFFDTIVDKEGLDGLGGLCFSTFDDYIRSLLSTSMLRVLLARGDYVPAAECCRYGASFTEEQLIEICTSFATIKERAAWLNVLIMNAREAPTAELLLKLGSDPRATDNDGKTVLMLAAQRGHESVAKVLLENGAEIGAANKAGATALMYAAQGGHESLTKLLLEQKANAGAADKDGVTALQLAAFGGHELVAKLLLEHGADTQAANHTGITTLMYAAQGGHESLAKLLLEYGANACVGNNTGGTALMSASECGNESLAKLLLENGANADATNEDGSTALMYAALGGHESLTKLLLDHGANANAADQNGSTALQLAAFGGHESVAKLLLQNGASAMAPENAGVSALKYAVQGDHESLAKLLLEYGAG</sequence>
<dbReference type="PROSITE" id="PS50297">
    <property type="entry name" value="ANK_REP_REGION"/>
    <property type="match status" value="8"/>
</dbReference>
<dbReference type="Pfam" id="PF12796">
    <property type="entry name" value="Ank_2"/>
    <property type="match status" value="2"/>
</dbReference>
<dbReference type="InterPro" id="IPR018247">
    <property type="entry name" value="EF_Hand_1_Ca_BS"/>
</dbReference>
<dbReference type="PROSITE" id="PS50088">
    <property type="entry name" value="ANK_REPEAT"/>
    <property type="match status" value="8"/>
</dbReference>
<keyword evidence="1" id="KW-0677">Repeat</keyword>
<feature type="repeat" description="ANK" evidence="3">
    <location>
        <begin position="493"/>
        <end position="525"/>
    </location>
</feature>
<evidence type="ECO:0000313" key="4">
    <source>
        <dbReference type="EMBL" id="CAK9053227.1"/>
    </source>
</evidence>
<evidence type="ECO:0000256" key="3">
    <source>
        <dbReference type="PROSITE-ProRule" id="PRU00023"/>
    </source>
</evidence>
<accession>A0ABP0MQW8</accession>
<dbReference type="InterPro" id="IPR036770">
    <property type="entry name" value="Ankyrin_rpt-contain_sf"/>
</dbReference>
<dbReference type="PRINTS" id="PR01415">
    <property type="entry name" value="ANKYRIN"/>
</dbReference>
<feature type="repeat" description="ANK" evidence="3">
    <location>
        <begin position="625"/>
        <end position="657"/>
    </location>
</feature>
<keyword evidence="2 3" id="KW-0040">ANK repeat</keyword>
<reference evidence="4 5" key="1">
    <citation type="submission" date="2024-02" db="EMBL/GenBank/DDBJ databases">
        <authorList>
            <person name="Chen Y."/>
            <person name="Shah S."/>
            <person name="Dougan E. K."/>
            <person name="Thang M."/>
            <person name="Chan C."/>
        </authorList>
    </citation>
    <scope>NUCLEOTIDE SEQUENCE [LARGE SCALE GENOMIC DNA]</scope>
</reference>
<feature type="repeat" description="ANK" evidence="3">
    <location>
        <begin position="592"/>
        <end position="624"/>
    </location>
</feature>
<feature type="repeat" description="ANK" evidence="3">
    <location>
        <begin position="658"/>
        <end position="690"/>
    </location>
</feature>
<protein>
    <submittedName>
        <fullName evidence="4">Uncharacterized protein</fullName>
    </submittedName>
</protein>
<proteinExistence type="predicted"/>
<feature type="repeat" description="ANK" evidence="3">
    <location>
        <begin position="526"/>
        <end position="558"/>
    </location>
</feature>
<feature type="repeat" description="ANK" evidence="3">
    <location>
        <begin position="724"/>
        <end position="750"/>
    </location>
</feature>